<feature type="region of interest" description="Disordered" evidence="1">
    <location>
        <begin position="1"/>
        <end position="23"/>
    </location>
</feature>
<proteinExistence type="predicted"/>
<organism evidence="2 3">
    <name type="scientific">Eumeta variegata</name>
    <name type="common">Bagworm moth</name>
    <name type="synonym">Eumeta japonica</name>
    <dbReference type="NCBI Taxonomy" id="151549"/>
    <lineage>
        <taxon>Eukaryota</taxon>
        <taxon>Metazoa</taxon>
        <taxon>Ecdysozoa</taxon>
        <taxon>Arthropoda</taxon>
        <taxon>Hexapoda</taxon>
        <taxon>Insecta</taxon>
        <taxon>Pterygota</taxon>
        <taxon>Neoptera</taxon>
        <taxon>Endopterygota</taxon>
        <taxon>Lepidoptera</taxon>
        <taxon>Glossata</taxon>
        <taxon>Ditrysia</taxon>
        <taxon>Tineoidea</taxon>
        <taxon>Psychidae</taxon>
        <taxon>Oiketicinae</taxon>
        <taxon>Eumeta</taxon>
    </lineage>
</organism>
<keyword evidence="3" id="KW-1185">Reference proteome</keyword>
<protein>
    <submittedName>
        <fullName evidence="2">Uncharacterized protein</fullName>
    </submittedName>
</protein>
<dbReference type="EMBL" id="BGZK01002104">
    <property type="protein sequence ID" value="GBP90690.1"/>
    <property type="molecule type" value="Genomic_DNA"/>
</dbReference>
<evidence type="ECO:0000256" key="1">
    <source>
        <dbReference type="SAM" id="MobiDB-lite"/>
    </source>
</evidence>
<evidence type="ECO:0000313" key="2">
    <source>
        <dbReference type="EMBL" id="GBP90690.1"/>
    </source>
</evidence>
<gene>
    <name evidence="2" type="ORF">EVAR_100033_1</name>
</gene>
<reference evidence="2 3" key="1">
    <citation type="journal article" date="2019" name="Commun. Biol.">
        <title>The bagworm genome reveals a unique fibroin gene that provides high tensile strength.</title>
        <authorList>
            <person name="Kono N."/>
            <person name="Nakamura H."/>
            <person name="Ohtoshi R."/>
            <person name="Tomita M."/>
            <person name="Numata K."/>
            <person name="Arakawa K."/>
        </authorList>
    </citation>
    <scope>NUCLEOTIDE SEQUENCE [LARGE SCALE GENOMIC DNA]</scope>
</reference>
<name>A0A4C1ZRW4_EUMVA</name>
<feature type="region of interest" description="Disordered" evidence="1">
    <location>
        <begin position="40"/>
        <end position="59"/>
    </location>
</feature>
<evidence type="ECO:0000313" key="3">
    <source>
        <dbReference type="Proteomes" id="UP000299102"/>
    </source>
</evidence>
<dbReference type="AlphaFoldDB" id="A0A4C1ZRW4"/>
<sequence>MARLTKRNTERGAVPTRERGLPRPQTITVYRSQIRIPASRSPILRATRQSPPPIVTLNPRGVTSALPPFKKGITCRMEVARDTGISLTRQTQQRKLLCLYSVKCGRAGPLTPSFPRKFCV</sequence>
<comment type="caution">
    <text evidence="2">The sequence shown here is derived from an EMBL/GenBank/DDBJ whole genome shotgun (WGS) entry which is preliminary data.</text>
</comment>
<accession>A0A4C1ZRW4</accession>
<dbReference type="Proteomes" id="UP000299102">
    <property type="component" value="Unassembled WGS sequence"/>
</dbReference>